<evidence type="ECO:0000256" key="5">
    <source>
        <dbReference type="ARBA" id="ARBA00022833"/>
    </source>
</evidence>
<keyword evidence="5" id="KW-0862">Zinc</keyword>
<evidence type="ECO:0000256" key="4">
    <source>
        <dbReference type="ARBA" id="ARBA00022771"/>
    </source>
</evidence>
<evidence type="ECO:0000256" key="3">
    <source>
        <dbReference type="ARBA" id="ARBA00022730"/>
    </source>
</evidence>
<keyword evidence="12" id="KW-1185">Reference proteome</keyword>
<dbReference type="PANTHER" id="PTHR10768">
    <property type="entry name" value="60S RIBOSOMAL PROTEIN L37"/>
    <property type="match status" value="1"/>
</dbReference>
<keyword evidence="6" id="KW-0694">RNA-binding</keyword>
<protein>
    <recommendedName>
        <fullName evidence="9">60S ribosomal protein L37</fullName>
    </recommendedName>
</protein>
<evidence type="ECO:0000256" key="1">
    <source>
        <dbReference type="ARBA" id="ARBA00009805"/>
    </source>
</evidence>
<dbReference type="EMBL" id="JBBHLL010000016">
    <property type="protein sequence ID" value="KAK7830972.1"/>
    <property type="molecule type" value="Genomic_DNA"/>
</dbReference>
<dbReference type="InterPro" id="IPR001569">
    <property type="entry name" value="Ribosomal_eL37"/>
</dbReference>
<gene>
    <name evidence="11" type="ORF">U0070_018516</name>
</gene>
<reference evidence="11 12" key="1">
    <citation type="journal article" date="2023" name="bioRxiv">
        <title>Conserved and derived expression patterns and positive selection on dental genes reveal complex evolutionary context of ever-growing rodent molars.</title>
        <authorList>
            <person name="Calamari Z.T."/>
            <person name="Song A."/>
            <person name="Cohen E."/>
            <person name="Akter M."/>
            <person name="Roy R.D."/>
            <person name="Hallikas O."/>
            <person name="Christensen M.M."/>
            <person name="Li P."/>
            <person name="Marangoni P."/>
            <person name="Jernvall J."/>
            <person name="Klein O.D."/>
        </authorList>
    </citation>
    <scope>NUCLEOTIDE SEQUENCE [LARGE SCALE GENOMIC DNA]</scope>
    <source>
        <strain evidence="11">V071</strain>
    </source>
</reference>
<dbReference type="SUPFAM" id="SSF57829">
    <property type="entry name" value="Zn-binding ribosomal proteins"/>
    <property type="match status" value="1"/>
</dbReference>
<dbReference type="GO" id="GO:0022625">
    <property type="term" value="C:cytosolic large ribosomal subunit"/>
    <property type="evidence" value="ECO:0007669"/>
    <property type="project" value="TreeGrafter"/>
</dbReference>
<evidence type="ECO:0000256" key="7">
    <source>
        <dbReference type="ARBA" id="ARBA00022980"/>
    </source>
</evidence>
<organism evidence="11 12">
    <name type="scientific">Myodes glareolus</name>
    <name type="common">Bank vole</name>
    <name type="synonym">Clethrionomys glareolus</name>
    <dbReference type="NCBI Taxonomy" id="447135"/>
    <lineage>
        <taxon>Eukaryota</taxon>
        <taxon>Metazoa</taxon>
        <taxon>Chordata</taxon>
        <taxon>Craniata</taxon>
        <taxon>Vertebrata</taxon>
        <taxon>Euteleostomi</taxon>
        <taxon>Mammalia</taxon>
        <taxon>Eutheria</taxon>
        <taxon>Euarchontoglires</taxon>
        <taxon>Glires</taxon>
        <taxon>Rodentia</taxon>
        <taxon>Myomorpha</taxon>
        <taxon>Muroidea</taxon>
        <taxon>Cricetidae</taxon>
        <taxon>Arvicolinae</taxon>
        <taxon>Myodes</taxon>
    </lineage>
</organism>
<dbReference type="GO" id="GO:0008270">
    <property type="term" value="F:zinc ion binding"/>
    <property type="evidence" value="ECO:0007669"/>
    <property type="project" value="UniProtKB-KW"/>
</dbReference>
<evidence type="ECO:0000256" key="6">
    <source>
        <dbReference type="ARBA" id="ARBA00022884"/>
    </source>
</evidence>
<evidence type="ECO:0000256" key="2">
    <source>
        <dbReference type="ARBA" id="ARBA00022723"/>
    </source>
</evidence>
<keyword evidence="8" id="KW-0687">Ribonucleoprotein</keyword>
<dbReference type="Pfam" id="PF01907">
    <property type="entry name" value="Ribosomal_L37e"/>
    <property type="match status" value="1"/>
</dbReference>
<evidence type="ECO:0000313" key="11">
    <source>
        <dbReference type="EMBL" id="KAK7830972.1"/>
    </source>
</evidence>
<keyword evidence="2" id="KW-0479">Metal-binding</keyword>
<evidence type="ECO:0000313" key="12">
    <source>
        <dbReference type="Proteomes" id="UP001488838"/>
    </source>
</evidence>
<evidence type="ECO:0000256" key="10">
    <source>
        <dbReference type="SAM" id="MobiDB-lite"/>
    </source>
</evidence>
<dbReference type="Proteomes" id="UP001488838">
    <property type="component" value="Unassembled WGS sequence"/>
</dbReference>
<evidence type="ECO:0000256" key="9">
    <source>
        <dbReference type="ARBA" id="ARBA00035332"/>
    </source>
</evidence>
<accession>A0AAW0JVB5</accession>
<dbReference type="PANTHER" id="PTHR10768:SF0">
    <property type="entry name" value="RIBOSOMAL PROTEIN L37"/>
    <property type="match status" value="1"/>
</dbReference>
<keyword evidence="4" id="KW-0863">Zinc-finger</keyword>
<comment type="caution">
    <text evidence="11">The sequence shown here is derived from an EMBL/GenBank/DDBJ whole genome shotgun (WGS) entry which is preliminary data.</text>
</comment>
<feature type="region of interest" description="Disordered" evidence="10">
    <location>
        <begin position="99"/>
        <end position="121"/>
    </location>
</feature>
<proteinExistence type="inferred from homology"/>
<dbReference type="InterPro" id="IPR011331">
    <property type="entry name" value="Ribosomal_eL37/eL43"/>
</dbReference>
<evidence type="ECO:0000256" key="8">
    <source>
        <dbReference type="ARBA" id="ARBA00023274"/>
    </source>
</evidence>
<dbReference type="GO" id="GO:0006412">
    <property type="term" value="P:translation"/>
    <property type="evidence" value="ECO:0007669"/>
    <property type="project" value="InterPro"/>
</dbReference>
<dbReference type="GO" id="GO:0003735">
    <property type="term" value="F:structural constituent of ribosome"/>
    <property type="evidence" value="ECO:0007669"/>
    <property type="project" value="InterPro"/>
</dbReference>
<sequence>MEESKVTKETSSFGKRGNKTHTLCLRCGSKAYHPQKSTCGKCGYPAKCKRNFFSPWSMLSLDKTNRETEAGESCVMPPSMDTDYLELRADGNQEAAREFKSLPLAPPANRPIAEPTARLETTKNPFRNVTVKHLLGEGFGNFIPKIPA</sequence>
<dbReference type="Gene3D" id="2.20.25.30">
    <property type="match status" value="1"/>
</dbReference>
<dbReference type="AlphaFoldDB" id="A0AAW0JVB5"/>
<keyword evidence="7" id="KW-0689">Ribosomal protein</keyword>
<dbReference type="GO" id="GO:0019843">
    <property type="term" value="F:rRNA binding"/>
    <property type="evidence" value="ECO:0007669"/>
    <property type="project" value="UniProtKB-KW"/>
</dbReference>
<comment type="similarity">
    <text evidence="1">Belongs to the eukaryotic ribosomal protein eL37 family.</text>
</comment>
<name>A0AAW0JVB5_MYOGA</name>
<keyword evidence="3" id="KW-0699">rRNA-binding</keyword>
<dbReference type="InterPro" id="IPR011332">
    <property type="entry name" value="Ribosomal_zn-bd"/>
</dbReference>